<dbReference type="Proteomes" id="UP000594205">
    <property type="component" value="Chromosome"/>
</dbReference>
<keyword evidence="3" id="KW-1185">Reference proteome</keyword>
<protein>
    <recommendedName>
        <fullName evidence="4">Secreted protein</fullName>
    </recommendedName>
</protein>
<name>A0A7M2SSV8_9ACTN</name>
<gene>
    <name evidence="2" type="ORF">IM697_09575</name>
</gene>
<dbReference type="RefSeq" id="WP_194046544.1">
    <property type="nucleotide sequence ID" value="NZ_CP063373.1"/>
</dbReference>
<feature type="chain" id="PRO_5031193551" description="Secreted protein" evidence="1">
    <location>
        <begin position="20"/>
        <end position="126"/>
    </location>
</feature>
<evidence type="ECO:0000256" key="1">
    <source>
        <dbReference type="SAM" id="SignalP"/>
    </source>
</evidence>
<organism evidence="2 3">
    <name type="scientific">Streptomyces ferrugineus</name>
    <dbReference type="NCBI Taxonomy" id="1413221"/>
    <lineage>
        <taxon>Bacteria</taxon>
        <taxon>Bacillati</taxon>
        <taxon>Actinomycetota</taxon>
        <taxon>Actinomycetes</taxon>
        <taxon>Kitasatosporales</taxon>
        <taxon>Streptomycetaceae</taxon>
        <taxon>Streptomyces</taxon>
    </lineage>
</organism>
<proteinExistence type="predicted"/>
<evidence type="ECO:0000313" key="2">
    <source>
        <dbReference type="EMBL" id="QOV38598.1"/>
    </source>
</evidence>
<dbReference type="EMBL" id="CP063373">
    <property type="protein sequence ID" value="QOV38598.1"/>
    <property type="molecule type" value="Genomic_DNA"/>
</dbReference>
<dbReference type="AlphaFoldDB" id="A0A7M2SSV8"/>
<feature type="signal peptide" evidence="1">
    <location>
        <begin position="1"/>
        <end position="19"/>
    </location>
</feature>
<sequence>MSAVALGMLGVASASPAAAADKAYAWTKAAHWGPRANDGSGYFQPDGEIFGVRDNRKDGRGVVLEWSITSGGSGGGQLWNTSGYSTSYKTWNKSFPEGAVVHFHVCLTDDGTIYVDTCGAYADVVA</sequence>
<accession>A0A7M2SSV8</accession>
<evidence type="ECO:0000313" key="3">
    <source>
        <dbReference type="Proteomes" id="UP000594205"/>
    </source>
</evidence>
<keyword evidence="1" id="KW-0732">Signal</keyword>
<dbReference type="KEGG" id="sfeu:IM697_09575"/>
<reference evidence="2 3" key="1">
    <citation type="submission" date="2020-10" db="EMBL/GenBank/DDBJ databases">
        <title>Streptomyces ferrugineus complate genome analysis.</title>
        <authorList>
            <person name="Anwar N."/>
        </authorList>
    </citation>
    <scope>NUCLEOTIDE SEQUENCE [LARGE SCALE GENOMIC DNA]</scope>
    <source>
        <strain evidence="2 3">CCTCC AA2014009</strain>
    </source>
</reference>
<evidence type="ECO:0008006" key="4">
    <source>
        <dbReference type="Google" id="ProtNLM"/>
    </source>
</evidence>